<keyword evidence="3" id="KW-1185">Reference proteome</keyword>
<comment type="caution">
    <text evidence="2">The sequence shown here is derived from an EMBL/GenBank/DDBJ whole genome shotgun (WGS) entry which is preliminary data.</text>
</comment>
<dbReference type="Proteomes" id="UP001054945">
    <property type="component" value="Unassembled WGS sequence"/>
</dbReference>
<evidence type="ECO:0000313" key="2">
    <source>
        <dbReference type="EMBL" id="GIY92799.1"/>
    </source>
</evidence>
<sequence length="138" mass="15780">MRSGHKWPPTRSPRRDSRQRRSRSTLERVLRGMSTSRPRVGLWRFNAAGITSCISKGEEKLLMAFRTTESNIPGKGQMFINYNRGKGVRGGERGSHGSGTFGLLLLSVCVAGSRNRNRNEVGRRVWFRYERVSLEWLL</sequence>
<evidence type="ECO:0000256" key="1">
    <source>
        <dbReference type="SAM" id="MobiDB-lite"/>
    </source>
</evidence>
<evidence type="ECO:0000313" key="3">
    <source>
        <dbReference type="Proteomes" id="UP001054945"/>
    </source>
</evidence>
<reference evidence="2 3" key="1">
    <citation type="submission" date="2021-06" db="EMBL/GenBank/DDBJ databases">
        <title>Caerostris extrusa draft genome.</title>
        <authorList>
            <person name="Kono N."/>
            <person name="Arakawa K."/>
        </authorList>
    </citation>
    <scope>NUCLEOTIDE SEQUENCE [LARGE SCALE GENOMIC DNA]</scope>
</reference>
<dbReference type="AlphaFoldDB" id="A0AAV4XDX5"/>
<protein>
    <submittedName>
        <fullName evidence="2">Uncharacterized protein</fullName>
    </submittedName>
</protein>
<organism evidence="2 3">
    <name type="scientific">Caerostris extrusa</name>
    <name type="common">Bark spider</name>
    <name type="synonym">Caerostris bankana</name>
    <dbReference type="NCBI Taxonomy" id="172846"/>
    <lineage>
        <taxon>Eukaryota</taxon>
        <taxon>Metazoa</taxon>
        <taxon>Ecdysozoa</taxon>
        <taxon>Arthropoda</taxon>
        <taxon>Chelicerata</taxon>
        <taxon>Arachnida</taxon>
        <taxon>Araneae</taxon>
        <taxon>Araneomorphae</taxon>
        <taxon>Entelegynae</taxon>
        <taxon>Araneoidea</taxon>
        <taxon>Araneidae</taxon>
        <taxon>Caerostris</taxon>
    </lineage>
</organism>
<dbReference type="EMBL" id="BPLR01017585">
    <property type="protein sequence ID" value="GIY92799.1"/>
    <property type="molecule type" value="Genomic_DNA"/>
</dbReference>
<name>A0AAV4XDX5_CAEEX</name>
<accession>A0AAV4XDX5</accession>
<feature type="region of interest" description="Disordered" evidence="1">
    <location>
        <begin position="1"/>
        <end position="25"/>
    </location>
</feature>
<proteinExistence type="predicted"/>
<gene>
    <name evidence="2" type="ORF">CEXT_97641</name>
</gene>